<evidence type="ECO:0000313" key="3">
    <source>
        <dbReference type="Proteomes" id="UP000293535"/>
    </source>
</evidence>
<dbReference type="Proteomes" id="UP000293535">
    <property type="component" value="Unassembled WGS sequence"/>
</dbReference>
<organism evidence="2 3">
    <name type="scientific">Haloarcula hispanica</name>
    <dbReference type="NCBI Taxonomy" id="51589"/>
    <lineage>
        <taxon>Archaea</taxon>
        <taxon>Methanobacteriati</taxon>
        <taxon>Methanobacteriota</taxon>
        <taxon>Stenosarchaea group</taxon>
        <taxon>Halobacteria</taxon>
        <taxon>Halobacteriales</taxon>
        <taxon>Haloarculaceae</taxon>
        <taxon>Haloarcula</taxon>
    </lineage>
</organism>
<sequence>MDTESLGRVYDRHFIANYKLNISNKEIPFVPESVKMGLNKALTYISLLLMVLALACMSLLVQDLNIFFSTQSPILNNGLAWIRNHGWAQLYHFEVGIGLYMQGGLKDRGRLSEVLFPLTLESLLSDGIIDGVYCMRPDDLSTVYPNVVTKEINFYAHNELLTALFESDFHIDRLSNRYPLFVLVTQPLVENDYISAQAYREKTEAIITALGKTHHVIVKPHPGEDTMRYVDMDVTVLHEADYPVELLIWSLLGRDDVPEISVGSTGLSTALSNLAAVPVKKHSFIEYYELDEMDKKMRQYYSNCSIEYVSEPKALFGVHERSDSESESNA</sequence>
<evidence type="ECO:0000256" key="1">
    <source>
        <dbReference type="SAM" id="Phobius"/>
    </source>
</evidence>
<gene>
    <name evidence="2" type="ORF">ELS20_07585</name>
</gene>
<accession>A0A482TCW7</accession>
<protein>
    <submittedName>
        <fullName evidence="2">Uncharacterized protein</fullName>
    </submittedName>
</protein>
<dbReference type="EMBL" id="RZIG01000002">
    <property type="protein sequence ID" value="RYJ09879.1"/>
    <property type="molecule type" value="Genomic_DNA"/>
</dbReference>
<comment type="caution">
    <text evidence="2">The sequence shown here is derived from an EMBL/GenBank/DDBJ whole genome shotgun (WGS) entry which is preliminary data.</text>
</comment>
<name>A0A482TCW7_HALHI</name>
<keyword evidence="1" id="KW-0812">Transmembrane</keyword>
<reference evidence="2 3" key="1">
    <citation type="submission" date="2018-12" db="EMBL/GenBank/DDBJ databases">
        <title>Draft genome sequence of Haloarcula hispinica strain 18.1, an halophilic archaeon isolated from Chott El Jerid of Southern Tunisia.</title>
        <authorList>
            <person name="Najjari A."/>
            <person name="Ben Dhia O."/>
            <person name="Ferjani R."/>
            <person name="Mahjoubi M."/>
            <person name="Sghaier H."/>
            <person name="Elshahed M."/>
            <person name="Ouzari H.I."/>
            <person name="Cherid A."/>
            <person name="Youssef N."/>
        </authorList>
    </citation>
    <scope>NUCLEOTIDE SEQUENCE [LARGE SCALE GENOMIC DNA]</scope>
    <source>
        <strain evidence="2 3">18.1</strain>
    </source>
</reference>
<keyword evidence="1" id="KW-1133">Transmembrane helix</keyword>
<feature type="transmembrane region" description="Helical" evidence="1">
    <location>
        <begin position="41"/>
        <end position="61"/>
    </location>
</feature>
<dbReference type="AlphaFoldDB" id="A0A482TCW7"/>
<keyword evidence="1" id="KW-0472">Membrane</keyword>
<evidence type="ECO:0000313" key="2">
    <source>
        <dbReference type="EMBL" id="RYJ09879.1"/>
    </source>
</evidence>
<proteinExistence type="predicted"/>